<protein>
    <recommendedName>
        <fullName evidence="2">N-sulphoglucosamine sulphohydrolase C-terminal domain-containing protein</fullName>
    </recommendedName>
</protein>
<name>A0A382B0E8_9ZZZZ</name>
<reference evidence="1" key="1">
    <citation type="submission" date="2018-05" db="EMBL/GenBank/DDBJ databases">
        <authorList>
            <person name="Lanie J.A."/>
            <person name="Ng W.-L."/>
            <person name="Kazmierczak K.M."/>
            <person name="Andrzejewski T.M."/>
            <person name="Davidsen T.M."/>
            <person name="Wayne K.J."/>
            <person name="Tettelin H."/>
            <person name="Glass J.I."/>
            <person name="Rusch D."/>
            <person name="Podicherti R."/>
            <person name="Tsui H.-C.T."/>
            <person name="Winkler M.E."/>
        </authorList>
    </citation>
    <scope>NUCLEOTIDE SEQUENCE</scope>
</reference>
<gene>
    <name evidence="1" type="ORF">METZ01_LOCUS159587</name>
</gene>
<sequence>DLGQDPGELKNLIDDPACKAEIAQHHRFLVNRMQETEDHFVLLPAFGCEGYNLWE</sequence>
<dbReference type="Gene3D" id="3.40.720.10">
    <property type="entry name" value="Alkaline Phosphatase, subunit A"/>
    <property type="match status" value="1"/>
</dbReference>
<dbReference type="InterPro" id="IPR017850">
    <property type="entry name" value="Alkaline_phosphatase_core_sf"/>
</dbReference>
<evidence type="ECO:0000313" key="1">
    <source>
        <dbReference type="EMBL" id="SVB06733.1"/>
    </source>
</evidence>
<dbReference type="AlphaFoldDB" id="A0A382B0E8"/>
<organism evidence="1">
    <name type="scientific">marine metagenome</name>
    <dbReference type="NCBI Taxonomy" id="408172"/>
    <lineage>
        <taxon>unclassified sequences</taxon>
        <taxon>metagenomes</taxon>
        <taxon>ecological metagenomes</taxon>
    </lineage>
</organism>
<evidence type="ECO:0008006" key="2">
    <source>
        <dbReference type="Google" id="ProtNLM"/>
    </source>
</evidence>
<proteinExistence type="predicted"/>
<feature type="non-terminal residue" evidence="1">
    <location>
        <position position="1"/>
    </location>
</feature>
<accession>A0A382B0E8</accession>
<dbReference type="EMBL" id="UINC01027458">
    <property type="protein sequence ID" value="SVB06733.1"/>
    <property type="molecule type" value="Genomic_DNA"/>
</dbReference>